<name>A0A1Q9GV68_9GAMM</name>
<evidence type="ECO:0000313" key="7">
    <source>
        <dbReference type="Proteomes" id="UP000186905"/>
    </source>
</evidence>
<dbReference type="Proteomes" id="UP000186905">
    <property type="component" value="Unassembled WGS sequence"/>
</dbReference>
<feature type="domain" description="Response regulatory" evidence="4">
    <location>
        <begin position="3"/>
        <end position="115"/>
    </location>
</feature>
<dbReference type="SUPFAM" id="SSF52172">
    <property type="entry name" value="CheY-like"/>
    <property type="match status" value="1"/>
</dbReference>
<dbReference type="InterPro" id="IPR039420">
    <property type="entry name" value="WalR-like"/>
</dbReference>
<dbReference type="Gene3D" id="6.10.250.690">
    <property type="match status" value="1"/>
</dbReference>
<keyword evidence="7" id="KW-1185">Reference proteome</keyword>
<dbReference type="PANTHER" id="PTHR48111:SF47">
    <property type="entry name" value="TRANSCRIPTIONAL REGULATORY PROTEIN RSTA"/>
    <property type="match status" value="1"/>
</dbReference>
<reference evidence="6 7" key="1">
    <citation type="submission" date="2016-09" db="EMBL/GenBank/DDBJ databases">
        <title>Photobacterium proteolyticum sp. nov. a protease producing bacterium isolated from ocean sediments of Laizhou Bay.</title>
        <authorList>
            <person name="Li Y."/>
        </authorList>
    </citation>
    <scope>NUCLEOTIDE SEQUENCE [LARGE SCALE GENOMIC DNA]</scope>
    <source>
        <strain evidence="6 7">13-12</strain>
    </source>
</reference>
<dbReference type="Pfam" id="PF00072">
    <property type="entry name" value="Response_reg"/>
    <property type="match status" value="1"/>
</dbReference>
<dbReference type="EMBL" id="MJIL01000052">
    <property type="protein sequence ID" value="OLQ79039.1"/>
    <property type="molecule type" value="Genomic_DNA"/>
</dbReference>
<evidence type="ECO:0000259" key="4">
    <source>
        <dbReference type="PROSITE" id="PS50110"/>
    </source>
</evidence>
<dbReference type="InterPro" id="IPR011006">
    <property type="entry name" value="CheY-like_superfamily"/>
</dbReference>
<evidence type="ECO:0000256" key="1">
    <source>
        <dbReference type="ARBA" id="ARBA00023125"/>
    </source>
</evidence>
<accession>A0A1Q9GV68</accession>
<dbReference type="GO" id="GO:0032993">
    <property type="term" value="C:protein-DNA complex"/>
    <property type="evidence" value="ECO:0007669"/>
    <property type="project" value="TreeGrafter"/>
</dbReference>
<dbReference type="AlphaFoldDB" id="A0A1Q9GV68"/>
<proteinExistence type="predicted"/>
<dbReference type="OrthoDB" id="9802426at2"/>
<dbReference type="GO" id="GO:0005829">
    <property type="term" value="C:cytosol"/>
    <property type="evidence" value="ECO:0007669"/>
    <property type="project" value="TreeGrafter"/>
</dbReference>
<dbReference type="PROSITE" id="PS51755">
    <property type="entry name" value="OMPR_PHOB"/>
    <property type="match status" value="1"/>
</dbReference>
<dbReference type="SUPFAM" id="SSF46894">
    <property type="entry name" value="C-terminal effector domain of the bipartite response regulators"/>
    <property type="match status" value="1"/>
</dbReference>
<dbReference type="STRING" id="1903952.BIT28_14475"/>
<feature type="domain" description="OmpR/PhoB-type" evidence="5">
    <location>
        <begin position="137"/>
        <end position="236"/>
    </location>
</feature>
<sequence>MMKIVLVEDDFSFRTQQESYFTQHGYEVVPSTESSAAELVKALQPEIVIIGLANPGCDSLGLCRQIRPHVSSKILLLTPFEDDIEHVAALEIGADDFIQKPVSLRVLLARIRALLRRKQFDKPEKSATGRKKVDICNDQLVCGSLKLNNARKCCMLGTEMVALTGSEFDLLWLLASRSDEVLSRDFLVKTIRGIDYDGVDRTIDNKIVTLRKKLGDTPSFPRKIITVRSKGYLFTPDSW</sequence>
<dbReference type="GO" id="GO:0006355">
    <property type="term" value="P:regulation of DNA-templated transcription"/>
    <property type="evidence" value="ECO:0007669"/>
    <property type="project" value="InterPro"/>
</dbReference>
<dbReference type="PROSITE" id="PS50110">
    <property type="entry name" value="RESPONSE_REGULATORY"/>
    <property type="match status" value="1"/>
</dbReference>
<dbReference type="InterPro" id="IPR036388">
    <property type="entry name" value="WH-like_DNA-bd_sf"/>
</dbReference>
<organism evidence="6 7">
    <name type="scientific">Photobacterium proteolyticum</name>
    <dbReference type="NCBI Taxonomy" id="1903952"/>
    <lineage>
        <taxon>Bacteria</taxon>
        <taxon>Pseudomonadati</taxon>
        <taxon>Pseudomonadota</taxon>
        <taxon>Gammaproteobacteria</taxon>
        <taxon>Vibrionales</taxon>
        <taxon>Vibrionaceae</taxon>
        <taxon>Photobacterium</taxon>
    </lineage>
</organism>
<dbReference type="PANTHER" id="PTHR48111">
    <property type="entry name" value="REGULATOR OF RPOS"/>
    <property type="match status" value="1"/>
</dbReference>
<dbReference type="RefSeq" id="WP_075762843.1">
    <property type="nucleotide sequence ID" value="NZ_MJIL01000052.1"/>
</dbReference>
<dbReference type="InterPro" id="IPR001867">
    <property type="entry name" value="OmpR/PhoB-type_DNA-bd"/>
</dbReference>
<dbReference type="SMART" id="SM00862">
    <property type="entry name" value="Trans_reg_C"/>
    <property type="match status" value="1"/>
</dbReference>
<feature type="DNA-binding region" description="OmpR/PhoB-type" evidence="3">
    <location>
        <begin position="137"/>
        <end position="236"/>
    </location>
</feature>
<comment type="caution">
    <text evidence="2">Lacks conserved residue(s) required for the propagation of feature annotation.</text>
</comment>
<evidence type="ECO:0000259" key="5">
    <source>
        <dbReference type="PROSITE" id="PS51755"/>
    </source>
</evidence>
<evidence type="ECO:0000256" key="3">
    <source>
        <dbReference type="PROSITE-ProRule" id="PRU01091"/>
    </source>
</evidence>
<gene>
    <name evidence="6" type="ORF">BIT28_14475</name>
</gene>
<dbReference type="CDD" id="cd00383">
    <property type="entry name" value="trans_reg_C"/>
    <property type="match status" value="1"/>
</dbReference>
<dbReference type="InterPro" id="IPR001789">
    <property type="entry name" value="Sig_transdc_resp-reg_receiver"/>
</dbReference>
<dbReference type="InterPro" id="IPR016032">
    <property type="entry name" value="Sig_transdc_resp-reg_C-effctor"/>
</dbReference>
<protein>
    <submittedName>
        <fullName evidence="6">DNA-binding response regulator</fullName>
    </submittedName>
</protein>
<dbReference type="SMART" id="SM00448">
    <property type="entry name" value="REC"/>
    <property type="match status" value="1"/>
</dbReference>
<dbReference type="Gene3D" id="3.40.50.2300">
    <property type="match status" value="1"/>
</dbReference>
<dbReference type="Pfam" id="PF00486">
    <property type="entry name" value="Trans_reg_C"/>
    <property type="match status" value="1"/>
</dbReference>
<dbReference type="GO" id="GO:0000156">
    <property type="term" value="F:phosphorelay response regulator activity"/>
    <property type="evidence" value="ECO:0007669"/>
    <property type="project" value="TreeGrafter"/>
</dbReference>
<dbReference type="GO" id="GO:0000976">
    <property type="term" value="F:transcription cis-regulatory region binding"/>
    <property type="evidence" value="ECO:0007669"/>
    <property type="project" value="TreeGrafter"/>
</dbReference>
<dbReference type="Gene3D" id="1.10.10.10">
    <property type="entry name" value="Winged helix-like DNA-binding domain superfamily/Winged helix DNA-binding domain"/>
    <property type="match status" value="1"/>
</dbReference>
<evidence type="ECO:0000256" key="2">
    <source>
        <dbReference type="PROSITE-ProRule" id="PRU00169"/>
    </source>
</evidence>
<evidence type="ECO:0000313" key="6">
    <source>
        <dbReference type="EMBL" id="OLQ79039.1"/>
    </source>
</evidence>
<keyword evidence="1 3" id="KW-0238">DNA-binding</keyword>
<comment type="caution">
    <text evidence="6">The sequence shown here is derived from an EMBL/GenBank/DDBJ whole genome shotgun (WGS) entry which is preliminary data.</text>
</comment>